<dbReference type="Gene3D" id="3.40.50.1820">
    <property type="entry name" value="alpha/beta hydrolase"/>
    <property type="match status" value="1"/>
</dbReference>
<evidence type="ECO:0000259" key="4">
    <source>
        <dbReference type="Pfam" id="PF00135"/>
    </source>
</evidence>
<protein>
    <recommendedName>
        <fullName evidence="3">Carboxylic ester hydrolase</fullName>
        <ecNumber evidence="3">3.1.1.-</ecNumber>
    </recommendedName>
</protein>
<dbReference type="GO" id="GO:0016787">
    <property type="term" value="F:hydrolase activity"/>
    <property type="evidence" value="ECO:0007669"/>
    <property type="project" value="UniProtKB-KW"/>
</dbReference>
<evidence type="ECO:0000256" key="1">
    <source>
        <dbReference type="ARBA" id="ARBA00005964"/>
    </source>
</evidence>
<feature type="domain" description="Carboxylesterase type B" evidence="4">
    <location>
        <begin position="3"/>
        <end position="476"/>
    </location>
</feature>
<evidence type="ECO:0000313" key="5">
    <source>
        <dbReference type="EMBL" id="MBB5817082.1"/>
    </source>
</evidence>
<dbReference type="SUPFAM" id="SSF53474">
    <property type="entry name" value="alpha/beta-Hydrolases"/>
    <property type="match status" value="1"/>
</dbReference>
<dbReference type="PROSITE" id="PS00122">
    <property type="entry name" value="CARBOXYLESTERASE_B_1"/>
    <property type="match status" value="1"/>
</dbReference>
<dbReference type="PANTHER" id="PTHR43142">
    <property type="entry name" value="CARBOXYLIC ESTER HYDROLASE"/>
    <property type="match status" value="1"/>
</dbReference>
<name>A0A7W9IAD2_9ACTN</name>
<dbReference type="InterPro" id="IPR029058">
    <property type="entry name" value="AB_hydrolase_fold"/>
</dbReference>
<evidence type="ECO:0000313" key="6">
    <source>
        <dbReference type="Proteomes" id="UP000540685"/>
    </source>
</evidence>
<dbReference type="Proteomes" id="UP000540685">
    <property type="component" value="Unassembled WGS sequence"/>
</dbReference>
<proteinExistence type="inferred from homology"/>
<keyword evidence="6" id="KW-1185">Reference proteome</keyword>
<evidence type="ECO:0000256" key="3">
    <source>
        <dbReference type="RuleBase" id="RU361235"/>
    </source>
</evidence>
<gene>
    <name evidence="5" type="ORF">F4562_000144</name>
</gene>
<reference evidence="5 6" key="1">
    <citation type="submission" date="2020-08" db="EMBL/GenBank/DDBJ databases">
        <title>Sequencing the genomes of 1000 actinobacteria strains.</title>
        <authorList>
            <person name="Klenk H.-P."/>
        </authorList>
    </citation>
    <scope>NUCLEOTIDE SEQUENCE [LARGE SCALE GENOMIC DNA]</scope>
    <source>
        <strain evidence="5 6">DSM 46887</strain>
    </source>
</reference>
<keyword evidence="2 3" id="KW-0378">Hydrolase</keyword>
<dbReference type="InterPro" id="IPR002018">
    <property type="entry name" value="CarbesteraseB"/>
</dbReference>
<dbReference type="AlphaFoldDB" id="A0A7W9IAD2"/>
<dbReference type="PANTHER" id="PTHR43142:SF1">
    <property type="entry name" value="CARBOXYLIC ESTER HYDROLASE"/>
    <property type="match status" value="1"/>
</dbReference>
<evidence type="ECO:0000256" key="2">
    <source>
        <dbReference type="ARBA" id="ARBA00022801"/>
    </source>
</evidence>
<accession>A0A7W9IAD2</accession>
<comment type="caution">
    <text evidence="5">The sequence shown here is derived from an EMBL/GenBank/DDBJ whole genome shotgun (WGS) entry which is preliminary data.</text>
</comment>
<sequence>MMDPIVKTEAGAVRGVRNPTHLTFRNIPYAAPPVGRLRFAAAQPAPPWAGVLDGTGPGPVAPQRFEEIDRRLGAVELPSDEAGALHLTVHTPGLEGKRPVFVWIHGGSYTSGSSAWRIYDGARFARDGVVFVGFNYRLGAFGFLDLRAHFPDDGLLTANPALSDAVLALRWIRDNIAAFGGDPDSVTIAGESAGAGMVTALLTSPQARGLFHRAVPQSGMNFCIQEPEQSAAIAGNLLRRLGVRAGDRAALEAVSTETLLQASEDRACLLDGVPGGPHLAWNMHRDPETLPTGGYEPFAAGSLSQIDLLIGTTADENKLRWLAEEPTGIDEGVDIDDPEQVRRLREVYRKAGRAEKEWEISEAIVNDLSYLVPATRAAEEHARHGGRTFMYLFTWRSPVLDGRLGACHALENAFVFDRLQSPEFHGPRPPQWLADAIHGAWIRFARTGRPGHPLLPEWPEFDPESRAVMELGATCRVVYDPRGREFRAWRDLPASVFGVA</sequence>
<organism evidence="5 6">
    <name type="scientific">Streptosporangium becharense</name>
    <dbReference type="NCBI Taxonomy" id="1816182"/>
    <lineage>
        <taxon>Bacteria</taxon>
        <taxon>Bacillati</taxon>
        <taxon>Actinomycetota</taxon>
        <taxon>Actinomycetes</taxon>
        <taxon>Streptosporangiales</taxon>
        <taxon>Streptosporangiaceae</taxon>
        <taxon>Streptosporangium</taxon>
    </lineage>
</organism>
<dbReference type="InterPro" id="IPR019826">
    <property type="entry name" value="Carboxylesterase_B_AS"/>
</dbReference>
<dbReference type="EC" id="3.1.1.-" evidence="3"/>
<comment type="similarity">
    <text evidence="1 3">Belongs to the type-B carboxylesterase/lipase family.</text>
</comment>
<dbReference type="EMBL" id="JACHMP010000001">
    <property type="protein sequence ID" value="MBB5817082.1"/>
    <property type="molecule type" value="Genomic_DNA"/>
</dbReference>
<dbReference type="Pfam" id="PF00135">
    <property type="entry name" value="COesterase"/>
    <property type="match status" value="1"/>
</dbReference>